<comment type="caution">
    <text evidence="2">The sequence shown here is derived from an EMBL/GenBank/DDBJ whole genome shotgun (WGS) entry which is preliminary data.</text>
</comment>
<name>A0A3D9I0V5_9BACL</name>
<dbReference type="InterPro" id="IPR017853">
    <property type="entry name" value="GH"/>
</dbReference>
<dbReference type="EMBL" id="QRDY01000018">
    <property type="protein sequence ID" value="RED55291.1"/>
    <property type="molecule type" value="Genomic_DNA"/>
</dbReference>
<dbReference type="SUPFAM" id="SSF52317">
    <property type="entry name" value="Class I glutamine amidotransferase-like"/>
    <property type="match status" value="1"/>
</dbReference>
<dbReference type="InterPro" id="IPR028212">
    <property type="entry name" value="GHL6"/>
</dbReference>
<dbReference type="Pfam" id="PF14871">
    <property type="entry name" value="GHL6"/>
    <property type="match status" value="1"/>
</dbReference>
<dbReference type="CDD" id="cd03143">
    <property type="entry name" value="A4_beta-galactosidase_middle_domain"/>
    <property type="match status" value="1"/>
</dbReference>
<dbReference type="Gene3D" id="3.40.50.880">
    <property type="match status" value="1"/>
</dbReference>
<evidence type="ECO:0000313" key="3">
    <source>
        <dbReference type="Proteomes" id="UP000256869"/>
    </source>
</evidence>
<dbReference type="GO" id="GO:0004565">
    <property type="term" value="F:beta-galactosidase activity"/>
    <property type="evidence" value="ECO:0007669"/>
    <property type="project" value="InterPro"/>
</dbReference>
<dbReference type="Gene3D" id="3.20.20.80">
    <property type="entry name" value="Glycosidases"/>
    <property type="match status" value="1"/>
</dbReference>
<sequence length="689" mass="77956">MNPQTRLRFRQVHMDFHTSPDIPGVGEHFDPEEFAGMLEEARVDSVTCFARCHHGMLYYESELFPERVHPHLKRRDLLKEQIDACHRRDIRVPIYITVQWDYYTAMAHPEWLSVSENGDILAGPEELTQKPFEPGFYHILCVNSPYRDFLFAHTGEVLEKFDPADGLFFDILFPVSCACRYCREGMLEEGLRPHSDADRMAYSLRSINGFKREMSAFIRSRNPTATIFYNRGHIGTEHREVAAEFSHFELESLPSGLWGYLHFPATIRYARKLGLDCVGVTGKFHTMWGDFHSFKNKAALEFETFRMLALGAKCMIGDQLEPGGKLSAPVYDLIGSVFREIERKEPWCVDAVPVAEIGVVTPEVYAGDGLGELHPALRGAIRMLQEGAHQFDVIDFYSDLSPYKVIILPDTILVDETFAGKLEHYVRSGGSLIATFESGMGLDKNRFLLPGMELSLEAEPTLDIHGNPVRGKQYYRFDYAEYVVPVGEIGRGLPPTEHVMYAKGVELTAGAGSTVLAKTVRPYFDRTYRHFCSHRQTPSSGIEGTDAIVRGGNGRTIYFAHPLFSQYNRNAPRWCKQFVLNAIEMLIGKPLLMHDGPSSVFASVNEQPSDSRTVVHLLHYIPERRSVDIDIIEDVIPLYDVRISLAGEPGVKRVACVPDGPEIAFEERDGRTVFSVPEIRGHQMIAIER</sequence>
<dbReference type="InterPro" id="IPR029062">
    <property type="entry name" value="Class_I_gatase-like"/>
</dbReference>
<feature type="domain" description="Beta-galactosidase trimerisation" evidence="1">
    <location>
        <begin position="390"/>
        <end position="448"/>
    </location>
</feature>
<dbReference type="GO" id="GO:0005975">
    <property type="term" value="P:carbohydrate metabolic process"/>
    <property type="evidence" value="ECO:0007669"/>
    <property type="project" value="InterPro"/>
</dbReference>
<gene>
    <name evidence="2" type="ORF">DFP95_11826</name>
</gene>
<dbReference type="SUPFAM" id="SSF51445">
    <property type="entry name" value="(Trans)glycosidases"/>
    <property type="match status" value="1"/>
</dbReference>
<dbReference type="OrthoDB" id="9780891at2"/>
<proteinExistence type="predicted"/>
<dbReference type="AlphaFoldDB" id="A0A3D9I0V5"/>
<evidence type="ECO:0000313" key="2">
    <source>
        <dbReference type="EMBL" id="RED55291.1"/>
    </source>
</evidence>
<dbReference type="Proteomes" id="UP000256869">
    <property type="component" value="Unassembled WGS sequence"/>
</dbReference>
<dbReference type="Pfam" id="PF08532">
    <property type="entry name" value="Glyco_hydro_42M"/>
    <property type="match status" value="1"/>
</dbReference>
<dbReference type="RefSeq" id="WP_115994866.1">
    <property type="nucleotide sequence ID" value="NZ_QRDY01000018.1"/>
</dbReference>
<dbReference type="InterPro" id="IPR013738">
    <property type="entry name" value="Beta_galactosidase_Trimer"/>
</dbReference>
<keyword evidence="3" id="KW-1185">Reference proteome</keyword>
<organism evidence="2 3">
    <name type="scientific">Cohnella lupini</name>
    <dbReference type="NCBI Taxonomy" id="1294267"/>
    <lineage>
        <taxon>Bacteria</taxon>
        <taxon>Bacillati</taxon>
        <taxon>Bacillota</taxon>
        <taxon>Bacilli</taxon>
        <taxon>Bacillales</taxon>
        <taxon>Paenibacillaceae</taxon>
        <taxon>Cohnella</taxon>
    </lineage>
</organism>
<reference evidence="2 3" key="1">
    <citation type="submission" date="2018-07" db="EMBL/GenBank/DDBJ databases">
        <title>Genomic Encyclopedia of Type Strains, Phase III (KMG-III): the genomes of soil and plant-associated and newly described type strains.</title>
        <authorList>
            <person name="Whitman W."/>
        </authorList>
    </citation>
    <scope>NUCLEOTIDE SEQUENCE [LARGE SCALE GENOMIC DNA]</scope>
    <source>
        <strain evidence="2 3">CECT 8236</strain>
    </source>
</reference>
<accession>A0A3D9I0V5</accession>
<evidence type="ECO:0000259" key="1">
    <source>
        <dbReference type="Pfam" id="PF08532"/>
    </source>
</evidence>
<protein>
    <submittedName>
        <fullName evidence="2">Beta-galactosidase-like protein</fullName>
    </submittedName>
</protein>